<dbReference type="EMBL" id="LS483466">
    <property type="protein sequence ID" value="SQI25077.1"/>
    <property type="molecule type" value="Genomic_DNA"/>
</dbReference>
<sequence length="195" mass="20842">MEASNVIPVLTTSPLLGPSSTPSPSGEKVDAESWLWLFDDIWRKLIELAKKLRNIMRAYNEVKQQLSWELAVNAFNTQMKTIDQTYKASTLNGVGSILSGMLTIGFGVTGGEAGVMFGQGAGHIAAGGFSLGGSAAQRQSDQTSAIAELQQKGAQSYNKTLTEIMDKAADIMQKIMSMGASLVEVLAQILQSLAR</sequence>
<protein>
    <submittedName>
        <fullName evidence="1">Pathogenicity island 2 effector protein SseD</fullName>
    </submittedName>
</protein>
<organism evidence="1 2">
    <name type="scientific">Salmonella enterica subsp. arizonae</name>
    <dbReference type="NCBI Taxonomy" id="59203"/>
    <lineage>
        <taxon>Bacteria</taxon>
        <taxon>Pseudomonadati</taxon>
        <taxon>Pseudomonadota</taxon>
        <taxon>Gammaproteobacteria</taxon>
        <taxon>Enterobacterales</taxon>
        <taxon>Enterobacteriaceae</taxon>
        <taxon>Salmonella</taxon>
    </lineage>
</organism>
<keyword evidence="2" id="KW-1185">Reference proteome</keyword>
<proteinExistence type="predicted"/>
<dbReference type="Pfam" id="PF05802">
    <property type="entry name" value="SctB2"/>
    <property type="match status" value="1"/>
</dbReference>
<accession>A0A2X4TCL2</accession>
<name>A0A2X4TCL2_SALER</name>
<dbReference type="NCBIfam" id="NF011888">
    <property type="entry name" value="PRK15361.1"/>
    <property type="match status" value="1"/>
</dbReference>
<reference evidence="1 2" key="1">
    <citation type="submission" date="2018-06" db="EMBL/GenBank/DDBJ databases">
        <authorList>
            <consortium name="Pathogen Informatics"/>
            <person name="Doyle S."/>
        </authorList>
    </citation>
    <scope>NUCLEOTIDE SEQUENCE [LARGE SCALE GENOMIC DNA]</scope>
    <source>
        <strain evidence="1 2">NCTC7307</strain>
    </source>
</reference>
<dbReference type="Proteomes" id="UP000248731">
    <property type="component" value="Chromosome 1"/>
</dbReference>
<dbReference type="InterPro" id="IPR008611">
    <property type="entry name" value="SctB2-like"/>
</dbReference>
<evidence type="ECO:0000313" key="2">
    <source>
        <dbReference type="Proteomes" id="UP000248731"/>
    </source>
</evidence>
<dbReference type="AlphaFoldDB" id="A0A2X4TCL2"/>
<gene>
    <name evidence="1" type="primary">sseD</name>
    <name evidence="1" type="ORF">NCTC7307_03111</name>
</gene>
<evidence type="ECO:0000313" key="1">
    <source>
        <dbReference type="EMBL" id="SQI25077.1"/>
    </source>
</evidence>